<gene>
    <name evidence="4" type="ORF">GCM10007304_37800</name>
</gene>
<evidence type="ECO:0000313" key="5">
    <source>
        <dbReference type="Proteomes" id="UP000654257"/>
    </source>
</evidence>
<dbReference type="InterPro" id="IPR044083">
    <property type="entry name" value="RamA-like"/>
</dbReference>
<dbReference type="PROSITE" id="PS01227">
    <property type="entry name" value="UPF0012"/>
    <property type="match status" value="1"/>
</dbReference>
<dbReference type="PROSITE" id="PS50263">
    <property type="entry name" value="CN_HYDROLASE"/>
    <property type="match status" value="1"/>
</dbReference>
<accession>A0A917G322</accession>
<dbReference type="SUPFAM" id="SSF56317">
    <property type="entry name" value="Carbon-nitrogen hydrolase"/>
    <property type="match status" value="1"/>
</dbReference>
<proteinExistence type="inferred from homology"/>
<sequence>MTTVSLFQGPDSPDGIVDAIDAAARAAAAAGARILVCPEMSATGYNIGHLIVERAEPADGPIAAAMADIARANDTAIVYGYPELADGAVYNSVRVIDRDGTALLNYRKTHLFGDLDRDHFTPGDTLVAQFDLDGIRCGVLVCYDVEFPEAVRAHADSGTEWLIVPTGLMTPYDLVATQVVPARAYESQMFVTYVNRCGVENGLEYVGLTCAIAPDGTELARAGRGEQLLTFDLDPAVVASSRGVNTHLDDRRPDLYEQERTR</sequence>
<name>A0A917G322_9NOCA</name>
<reference evidence="4" key="2">
    <citation type="submission" date="2020-09" db="EMBL/GenBank/DDBJ databases">
        <authorList>
            <person name="Sun Q."/>
            <person name="Sedlacek I."/>
        </authorList>
    </citation>
    <scope>NUCLEOTIDE SEQUENCE</scope>
    <source>
        <strain evidence="4">CCM 7905</strain>
    </source>
</reference>
<dbReference type="Gene3D" id="3.60.110.10">
    <property type="entry name" value="Carbon-nitrogen hydrolase"/>
    <property type="match status" value="1"/>
</dbReference>
<feature type="domain" description="CN hydrolase" evidence="3">
    <location>
        <begin position="1"/>
        <end position="235"/>
    </location>
</feature>
<keyword evidence="2" id="KW-0378">Hydrolase</keyword>
<organism evidence="4 5">
    <name type="scientific">Rhodococcoides trifolii</name>
    <dbReference type="NCBI Taxonomy" id="908250"/>
    <lineage>
        <taxon>Bacteria</taxon>
        <taxon>Bacillati</taxon>
        <taxon>Actinomycetota</taxon>
        <taxon>Actinomycetes</taxon>
        <taxon>Mycobacteriales</taxon>
        <taxon>Nocardiaceae</taxon>
        <taxon>Rhodococcoides</taxon>
    </lineage>
</organism>
<evidence type="ECO:0000259" key="3">
    <source>
        <dbReference type="PROSITE" id="PS50263"/>
    </source>
</evidence>
<comment type="similarity">
    <text evidence="1">Belongs to the carbon-nitrogen hydrolase superfamily. NIT1/NIT2 family.</text>
</comment>
<dbReference type="RefSeq" id="WP_188546439.1">
    <property type="nucleotide sequence ID" value="NZ_BMCU01000004.1"/>
</dbReference>
<evidence type="ECO:0000313" key="4">
    <source>
        <dbReference type="EMBL" id="GGG20334.1"/>
    </source>
</evidence>
<dbReference type="PANTHER" id="PTHR43674:SF16">
    <property type="entry name" value="CARBON-NITROGEN FAMILY, PUTATIVE (AFU_ORTHOLOGUE AFUA_5G02350)-RELATED"/>
    <property type="match status" value="1"/>
</dbReference>
<protein>
    <submittedName>
        <fullName evidence="4">Nitrilase</fullName>
    </submittedName>
</protein>
<dbReference type="InterPro" id="IPR050345">
    <property type="entry name" value="Aliph_Amidase/BUP"/>
</dbReference>
<keyword evidence="5" id="KW-1185">Reference proteome</keyword>
<dbReference type="GO" id="GO:0016811">
    <property type="term" value="F:hydrolase activity, acting on carbon-nitrogen (but not peptide) bonds, in linear amides"/>
    <property type="evidence" value="ECO:0007669"/>
    <property type="project" value="TreeGrafter"/>
</dbReference>
<dbReference type="EMBL" id="BMCU01000004">
    <property type="protein sequence ID" value="GGG20334.1"/>
    <property type="molecule type" value="Genomic_DNA"/>
</dbReference>
<evidence type="ECO:0000256" key="1">
    <source>
        <dbReference type="ARBA" id="ARBA00010613"/>
    </source>
</evidence>
<dbReference type="InterPro" id="IPR001110">
    <property type="entry name" value="UPF0012_CS"/>
</dbReference>
<dbReference type="Pfam" id="PF00795">
    <property type="entry name" value="CN_hydrolase"/>
    <property type="match status" value="1"/>
</dbReference>
<dbReference type="InterPro" id="IPR003010">
    <property type="entry name" value="C-N_Hydrolase"/>
</dbReference>
<dbReference type="AlphaFoldDB" id="A0A917G322"/>
<dbReference type="InterPro" id="IPR036526">
    <property type="entry name" value="C-N_Hydrolase_sf"/>
</dbReference>
<comment type="caution">
    <text evidence="4">The sequence shown here is derived from an EMBL/GenBank/DDBJ whole genome shotgun (WGS) entry which is preliminary data.</text>
</comment>
<reference evidence="4" key="1">
    <citation type="journal article" date="2014" name="Int. J. Syst. Evol. Microbiol.">
        <title>Complete genome sequence of Corynebacterium casei LMG S-19264T (=DSM 44701T), isolated from a smear-ripened cheese.</title>
        <authorList>
            <consortium name="US DOE Joint Genome Institute (JGI-PGF)"/>
            <person name="Walter F."/>
            <person name="Albersmeier A."/>
            <person name="Kalinowski J."/>
            <person name="Ruckert C."/>
        </authorList>
    </citation>
    <scope>NUCLEOTIDE SEQUENCE</scope>
    <source>
        <strain evidence="4">CCM 7905</strain>
    </source>
</reference>
<dbReference type="PANTHER" id="PTHR43674">
    <property type="entry name" value="NITRILASE C965.09-RELATED"/>
    <property type="match status" value="1"/>
</dbReference>
<dbReference type="CDD" id="cd07576">
    <property type="entry name" value="R-amidase_like"/>
    <property type="match status" value="1"/>
</dbReference>
<dbReference type="Proteomes" id="UP000654257">
    <property type="component" value="Unassembled WGS sequence"/>
</dbReference>
<evidence type="ECO:0000256" key="2">
    <source>
        <dbReference type="ARBA" id="ARBA00022801"/>
    </source>
</evidence>